<dbReference type="InterPro" id="IPR021136">
    <property type="entry name" value="Flagellar_hook_control-like_C"/>
</dbReference>
<dbReference type="AlphaFoldDB" id="A0A7X1GE29"/>
<dbReference type="Proteomes" id="UP000526003">
    <property type="component" value="Unassembled WGS sequence"/>
</dbReference>
<keyword evidence="4" id="KW-1185">Reference proteome</keyword>
<keyword evidence="3" id="KW-0969">Cilium</keyword>
<keyword evidence="3" id="KW-0282">Flagellum</keyword>
<evidence type="ECO:0000313" key="4">
    <source>
        <dbReference type="Proteomes" id="UP000526003"/>
    </source>
</evidence>
<organism evidence="3 4">
    <name type="scientific">Pseudomonas kielensis</name>
    <dbReference type="NCBI Taxonomy" id="2762577"/>
    <lineage>
        <taxon>Bacteria</taxon>
        <taxon>Pseudomonadati</taxon>
        <taxon>Pseudomonadota</taxon>
        <taxon>Gammaproteobacteria</taxon>
        <taxon>Pseudomonadales</taxon>
        <taxon>Pseudomonadaceae</taxon>
        <taxon>Pseudomonas</taxon>
    </lineage>
</organism>
<name>A0A7X1GE29_9PSED</name>
<feature type="domain" description="Flagellar hook-length control protein-like C-terminal" evidence="2">
    <location>
        <begin position="429"/>
        <end position="507"/>
    </location>
</feature>
<keyword evidence="3" id="KW-0966">Cell projection</keyword>
<feature type="region of interest" description="Disordered" evidence="1">
    <location>
        <begin position="410"/>
        <end position="430"/>
    </location>
</feature>
<evidence type="ECO:0000256" key="1">
    <source>
        <dbReference type="SAM" id="MobiDB-lite"/>
    </source>
</evidence>
<feature type="compositionally biased region" description="Basic and acidic residues" evidence="1">
    <location>
        <begin position="412"/>
        <end position="430"/>
    </location>
</feature>
<proteinExistence type="predicted"/>
<dbReference type="RefSeq" id="WP_185818467.1">
    <property type="nucleotide sequence ID" value="NZ_JACMYG010000011.1"/>
</dbReference>
<evidence type="ECO:0000313" key="3">
    <source>
        <dbReference type="EMBL" id="MBC2690767.1"/>
    </source>
</evidence>
<dbReference type="EMBL" id="JACMYG010000011">
    <property type="protein sequence ID" value="MBC2690767.1"/>
    <property type="molecule type" value="Genomic_DNA"/>
</dbReference>
<evidence type="ECO:0000259" key="2">
    <source>
        <dbReference type="Pfam" id="PF02120"/>
    </source>
</evidence>
<dbReference type="Pfam" id="PF02120">
    <property type="entry name" value="Flg_hook"/>
    <property type="match status" value="1"/>
</dbReference>
<gene>
    <name evidence="3" type="ORF">H7995_13285</name>
</gene>
<dbReference type="Gene3D" id="3.30.750.140">
    <property type="match status" value="1"/>
</dbReference>
<protein>
    <submittedName>
        <fullName evidence="3">Flagellar hook-length control protein FliK</fullName>
    </submittedName>
</protein>
<accession>A0A7X1GE29</accession>
<sequence length="521" mass="55368">MTAEINLPPLPPAAPATARPQASGELLKLLTPVDGLIGAGQSAKAEVLSLKQDQQIFQLLLKITLAGGRQTTVSATSSLPLALGASLAITQPSAGSLAISPQSSLAGNAAALSRIDTTQLPVGTLLQGKVLTTQLQPQTPGQPAVYRSMVSLLNSALSGSTLNIDSPQPLRIGTLLSAQVQDAHTLSFVPLSNRQEQLAISQQLHTQQSRQGSLDALFKALQNLPADGQSSEVRASVDKLLASLPEVQHLSSAKGLAQALANSGLFLESRLLAGQNPAPADDLKGNLLRLIAQLAPGLPANPSFNAALAANTLAQALPSFVRNALGTLGQVSAKPAPGGFPLPSRLLQNLTEEGDLEHLLRLAAAAISRLQSHQLSSLEQTGMTEDGRLQTTWQLEIPMRNLQDIVPLQVKVQREDPPPRDPKEKPAEREARQHIWRIDLAFDLAPLGPLQVQAQLVRGSLSSQLWAEHPYTASLIEQHLDHLRAQLYACGLNVGDLDCHLGIPPQGPQTRLEQRWVDDTA</sequence>
<dbReference type="InterPro" id="IPR038610">
    <property type="entry name" value="FliK-like_C_sf"/>
</dbReference>
<reference evidence="3 4" key="1">
    <citation type="submission" date="2020-08" db="EMBL/GenBank/DDBJ databases">
        <title>Pseudomonas sp. nov.</title>
        <authorList>
            <person name="Gieschler S."/>
            <person name="Fiedler G."/>
            <person name="Brinks E."/>
            <person name="Boehnlein C."/>
            <person name="Franz C.M.A.P."/>
            <person name="Kabisch J."/>
        </authorList>
    </citation>
    <scope>NUCLEOTIDE SEQUENCE [LARGE SCALE GENOMIC DNA]</scope>
    <source>
        <strain evidence="3 4">MBT-1</strain>
    </source>
</reference>
<comment type="caution">
    <text evidence="3">The sequence shown here is derived from an EMBL/GenBank/DDBJ whole genome shotgun (WGS) entry which is preliminary data.</text>
</comment>